<feature type="transmembrane region" description="Helical" evidence="1">
    <location>
        <begin position="183"/>
        <end position="203"/>
    </location>
</feature>
<dbReference type="PANTHER" id="PTHR41795">
    <property type="entry name" value="EXOPOLYSACCHARIDE SYNTHESIS PROTEIN"/>
    <property type="match status" value="1"/>
</dbReference>
<dbReference type="Proteomes" id="UP000239480">
    <property type="component" value="Unassembled WGS sequence"/>
</dbReference>
<evidence type="ECO:0008006" key="4">
    <source>
        <dbReference type="Google" id="ProtNLM"/>
    </source>
</evidence>
<feature type="transmembrane region" description="Helical" evidence="1">
    <location>
        <begin position="144"/>
        <end position="171"/>
    </location>
</feature>
<keyword evidence="1" id="KW-1133">Transmembrane helix</keyword>
<dbReference type="OrthoDB" id="7949130at2"/>
<dbReference type="Pfam" id="PF06055">
    <property type="entry name" value="ExoD"/>
    <property type="match status" value="1"/>
</dbReference>
<evidence type="ECO:0000256" key="1">
    <source>
        <dbReference type="SAM" id="Phobius"/>
    </source>
</evidence>
<organism evidence="2 3">
    <name type="scientific">Aliiruegeria haliotis</name>
    <dbReference type="NCBI Taxonomy" id="1280846"/>
    <lineage>
        <taxon>Bacteria</taxon>
        <taxon>Pseudomonadati</taxon>
        <taxon>Pseudomonadota</taxon>
        <taxon>Alphaproteobacteria</taxon>
        <taxon>Rhodobacterales</taxon>
        <taxon>Roseobacteraceae</taxon>
        <taxon>Aliiruegeria</taxon>
    </lineage>
</organism>
<dbReference type="EMBL" id="PVTD01000007">
    <property type="protein sequence ID" value="PRY22155.1"/>
    <property type="molecule type" value="Genomic_DNA"/>
</dbReference>
<accession>A0A2T0RLT5</accession>
<keyword evidence="1" id="KW-0472">Membrane</keyword>
<comment type="caution">
    <text evidence="2">The sequence shown here is derived from an EMBL/GenBank/DDBJ whole genome shotgun (WGS) entry which is preliminary data.</text>
</comment>
<proteinExistence type="predicted"/>
<reference evidence="2 3" key="1">
    <citation type="submission" date="2018-03" db="EMBL/GenBank/DDBJ databases">
        <title>Genomic Encyclopedia of Archaeal and Bacterial Type Strains, Phase II (KMG-II): from individual species to whole genera.</title>
        <authorList>
            <person name="Goeker M."/>
        </authorList>
    </citation>
    <scope>NUCLEOTIDE SEQUENCE [LARGE SCALE GENOMIC DNA]</scope>
    <source>
        <strain evidence="2 3">DSM 29328</strain>
    </source>
</reference>
<evidence type="ECO:0000313" key="2">
    <source>
        <dbReference type="EMBL" id="PRY22155.1"/>
    </source>
</evidence>
<protein>
    <recommendedName>
        <fullName evidence="4">Exopolysaccharide synthesis protein ExoD</fullName>
    </recommendedName>
</protein>
<dbReference type="PANTHER" id="PTHR41795:SF1">
    <property type="entry name" value="EXOPOLYSACCHARIDE SYNTHESIS PROTEIN"/>
    <property type="match status" value="1"/>
</dbReference>
<sequence>MTDNNSVSAPDLEEVDRPVRCIVDNVAELAEQNTVSLAEVTDAFGSDCFVPVMLVPALLVVSPLSGIPGFATVCGLAIAFVAVQMLMQSESLWLPGWLMRRELDGDKAERVMIRLRSIADWLDDHSKERLQLLMKPAGRSTIQLLCLICGCAMPLLELVPFSSSILGLAVVLFSTSLLMRDGVFALFGFAALGTALALPLTLLSAV</sequence>
<dbReference type="AlphaFoldDB" id="A0A2T0RLT5"/>
<evidence type="ECO:0000313" key="3">
    <source>
        <dbReference type="Proteomes" id="UP000239480"/>
    </source>
</evidence>
<dbReference type="PIRSF" id="PIRSF033239">
    <property type="entry name" value="ExoD"/>
    <property type="match status" value="1"/>
</dbReference>
<gene>
    <name evidence="2" type="ORF">CLV78_10779</name>
</gene>
<name>A0A2T0RLT5_9RHOB</name>
<keyword evidence="1" id="KW-0812">Transmembrane</keyword>
<dbReference type="RefSeq" id="WP_106205922.1">
    <property type="nucleotide sequence ID" value="NZ_PVTD01000007.1"/>
</dbReference>
<dbReference type="InterPro" id="IPR010331">
    <property type="entry name" value="ExoD"/>
</dbReference>
<keyword evidence="3" id="KW-1185">Reference proteome</keyword>
<feature type="transmembrane region" description="Helical" evidence="1">
    <location>
        <begin position="57"/>
        <end position="83"/>
    </location>
</feature>